<dbReference type="InterPro" id="IPR000719">
    <property type="entry name" value="Prot_kinase_dom"/>
</dbReference>
<dbReference type="Proteomes" id="UP000629098">
    <property type="component" value="Unassembled WGS sequence"/>
</dbReference>
<protein>
    <submittedName>
        <fullName evidence="2">AAA family ATPase</fullName>
    </submittedName>
</protein>
<accession>A0A8J6XBN8</accession>
<organism evidence="2 3">
    <name type="scientific">Iningainema tapete BLCC-T55</name>
    <dbReference type="NCBI Taxonomy" id="2748662"/>
    <lineage>
        <taxon>Bacteria</taxon>
        <taxon>Bacillati</taxon>
        <taxon>Cyanobacteriota</taxon>
        <taxon>Cyanophyceae</taxon>
        <taxon>Nostocales</taxon>
        <taxon>Scytonemataceae</taxon>
        <taxon>Iningainema tapete</taxon>
    </lineage>
</organism>
<evidence type="ECO:0000313" key="3">
    <source>
        <dbReference type="Proteomes" id="UP000629098"/>
    </source>
</evidence>
<feature type="domain" description="Protein kinase" evidence="1">
    <location>
        <begin position="13"/>
        <end position="276"/>
    </location>
</feature>
<dbReference type="PANTHER" id="PTHR43642">
    <property type="entry name" value="HYBRID SIGNAL TRANSDUCTION HISTIDINE KINASE G"/>
    <property type="match status" value="1"/>
</dbReference>
<dbReference type="SMART" id="SM00220">
    <property type="entry name" value="S_TKc"/>
    <property type="match status" value="1"/>
</dbReference>
<dbReference type="PROSITE" id="PS50011">
    <property type="entry name" value="PROTEIN_KINASE_DOM"/>
    <property type="match status" value="1"/>
</dbReference>
<dbReference type="Gene3D" id="3.40.50.300">
    <property type="entry name" value="P-loop containing nucleotide triphosphate hydrolases"/>
    <property type="match status" value="1"/>
</dbReference>
<dbReference type="GO" id="GO:0004672">
    <property type="term" value="F:protein kinase activity"/>
    <property type="evidence" value="ECO:0007669"/>
    <property type="project" value="InterPro"/>
</dbReference>
<sequence>MSIAEVSVDVLGYRILEQIYAGTRTLVYRGMRNDGKKVILKLMRNEYPSFNELVQFRNQYAISKNLDIAGIVKPLSLENYKNGYILVMEDFGCVSLKQQMGAVETSYFASLQDFLDIAIQIVHTLHQLHSARVIHKDIKPDNIIIHPTTKQVQLIDFSIASLLPRETQQLQNPNVLEGTLAYISPEQTGRMNRGIDYRTDFYSLGVTFYELLTGQLPFTSSDVMELVHCHIAKLPPSVHTVNPCIPPILSNMIELMMAKNAEERYQSATGILHDLEVCRQQWCELGNITHFELKSRDVSERFVIPEKLYGRETEVKALLEAFARVANPPGGVEMILVAGFSGIGKTAVVNEVHKPIVEKRGYFIKGKYDQFQRNIPFSAFVQALRELMVQLLSETEAQLQH</sequence>
<comment type="caution">
    <text evidence="2">The sequence shown here is derived from an EMBL/GenBank/DDBJ whole genome shotgun (WGS) entry which is preliminary data.</text>
</comment>
<dbReference type="CDD" id="cd14014">
    <property type="entry name" value="STKc_PknB_like"/>
    <property type="match status" value="1"/>
</dbReference>
<dbReference type="Pfam" id="PF13191">
    <property type="entry name" value="AAA_16"/>
    <property type="match status" value="1"/>
</dbReference>
<dbReference type="InterPro" id="IPR011009">
    <property type="entry name" value="Kinase-like_dom_sf"/>
</dbReference>
<keyword evidence="3" id="KW-1185">Reference proteome</keyword>
<proteinExistence type="predicted"/>
<name>A0A8J6XBN8_9CYAN</name>
<gene>
    <name evidence="2" type="ORF">ICL16_06780</name>
</gene>
<dbReference type="PANTHER" id="PTHR43642:SF1">
    <property type="entry name" value="HYBRID SIGNAL TRANSDUCTION HISTIDINE KINASE G"/>
    <property type="match status" value="1"/>
</dbReference>
<dbReference type="Gene3D" id="1.10.510.10">
    <property type="entry name" value="Transferase(Phosphotransferase) domain 1"/>
    <property type="match status" value="1"/>
</dbReference>
<dbReference type="PROSITE" id="PS00108">
    <property type="entry name" value="PROTEIN_KINASE_ST"/>
    <property type="match status" value="1"/>
</dbReference>
<evidence type="ECO:0000259" key="1">
    <source>
        <dbReference type="PROSITE" id="PS50011"/>
    </source>
</evidence>
<dbReference type="GO" id="GO:0005524">
    <property type="term" value="F:ATP binding"/>
    <property type="evidence" value="ECO:0007669"/>
    <property type="project" value="InterPro"/>
</dbReference>
<dbReference type="AlphaFoldDB" id="A0A8J6XBN8"/>
<dbReference type="InterPro" id="IPR027417">
    <property type="entry name" value="P-loop_NTPase"/>
</dbReference>
<dbReference type="SUPFAM" id="SSF56112">
    <property type="entry name" value="Protein kinase-like (PK-like)"/>
    <property type="match status" value="1"/>
</dbReference>
<dbReference type="EMBL" id="JACXAE010000029">
    <property type="protein sequence ID" value="MBD2771804.1"/>
    <property type="molecule type" value="Genomic_DNA"/>
</dbReference>
<reference evidence="2" key="1">
    <citation type="submission" date="2020-09" db="EMBL/GenBank/DDBJ databases">
        <title>Iningainema tapete sp. nov. (Scytonemataceae, Cyanobacteria) from greenhouses in central Florida (USA) produces two types of nodularin with biosynthetic potential for microcystin-LR and anabaenopeptins.</title>
        <authorList>
            <person name="Berthold D.E."/>
            <person name="Lefler F.W."/>
            <person name="Huang I.-S."/>
            <person name="Abdulla H."/>
            <person name="Zimba P.V."/>
            <person name="Laughinghouse H.D. IV."/>
        </authorList>
    </citation>
    <scope>NUCLEOTIDE SEQUENCE</scope>
    <source>
        <strain evidence="2">BLCCT55</strain>
    </source>
</reference>
<dbReference type="InterPro" id="IPR041664">
    <property type="entry name" value="AAA_16"/>
</dbReference>
<dbReference type="InterPro" id="IPR008271">
    <property type="entry name" value="Ser/Thr_kinase_AS"/>
</dbReference>
<evidence type="ECO:0000313" key="2">
    <source>
        <dbReference type="EMBL" id="MBD2771804.1"/>
    </source>
</evidence>
<dbReference type="SUPFAM" id="SSF52540">
    <property type="entry name" value="P-loop containing nucleoside triphosphate hydrolases"/>
    <property type="match status" value="1"/>
</dbReference>
<dbReference type="Pfam" id="PF00069">
    <property type="entry name" value="Pkinase"/>
    <property type="match status" value="1"/>
</dbReference>
<dbReference type="InterPro" id="IPR053159">
    <property type="entry name" value="Hybrid_Histidine_Kinase"/>
</dbReference>